<evidence type="ECO:0008006" key="10">
    <source>
        <dbReference type="Google" id="ProtNLM"/>
    </source>
</evidence>
<evidence type="ECO:0000313" key="8">
    <source>
        <dbReference type="EMBL" id="MBR7837432.1"/>
    </source>
</evidence>
<evidence type="ECO:0000256" key="2">
    <source>
        <dbReference type="ARBA" id="ARBA00022448"/>
    </source>
</evidence>
<keyword evidence="6 7" id="KW-0472">Membrane</keyword>
<feature type="transmembrane region" description="Helical" evidence="7">
    <location>
        <begin position="203"/>
        <end position="226"/>
    </location>
</feature>
<comment type="subcellular location">
    <subcellularLocation>
        <location evidence="1">Cell membrane</location>
        <topology evidence="1">Multi-pass membrane protein</topology>
    </subcellularLocation>
</comment>
<gene>
    <name evidence="8" type="ORF">KDL01_29405</name>
</gene>
<dbReference type="GO" id="GO:0042910">
    <property type="term" value="F:xenobiotic transmembrane transporter activity"/>
    <property type="evidence" value="ECO:0007669"/>
    <property type="project" value="InterPro"/>
</dbReference>
<accession>A0A941ITB5</accession>
<dbReference type="RefSeq" id="WP_212531900.1">
    <property type="nucleotide sequence ID" value="NZ_JAGSOG010000203.1"/>
</dbReference>
<dbReference type="GO" id="GO:0015297">
    <property type="term" value="F:antiporter activity"/>
    <property type="evidence" value="ECO:0007669"/>
    <property type="project" value="InterPro"/>
</dbReference>
<feature type="transmembrane region" description="Helical" evidence="7">
    <location>
        <begin position="149"/>
        <end position="167"/>
    </location>
</feature>
<comment type="caution">
    <text evidence="8">The sequence shown here is derived from an EMBL/GenBank/DDBJ whole genome shotgun (WGS) entry which is preliminary data.</text>
</comment>
<keyword evidence="9" id="KW-1185">Reference proteome</keyword>
<feature type="transmembrane region" description="Helical" evidence="7">
    <location>
        <begin position="107"/>
        <end position="129"/>
    </location>
</feature>
<feature type="transmembrane region" description="Helical" evidence="7">
    <location>
        <begin position="400"/>
        <end position="419"/>
    </location>
</feature>
<organism evidence="8 9">
    <name type="scientific">Actinospica durhamensis</name>
    <dbReference type="NCBI Taxonomy" id="1508375"/>
    <lineage>
        <taxon>Bacteria</taxon>
        <taxon>Bacillati</taxon>
        <taxon>Actinomycetota</taxon>
        <taxon>Actinomycetes</taxon>
        <taxon>Catenulisporales</taxon>
        <taxon>Actinospicaceae</taxon>
        <taxon>Actinospica</taxon>
    </lineage>
</organism>
<proteinExistence type="predicted"/>
<dbReference type="PANTHER" id="PTHR43823">
    <property type="entry name" value="SPORULATION PROTEIN YKVU"/>
    <property type="match status" value="1"/>
</dbReference>
<sequence>MERRIGRAQGGTVRRERPAALGTEPVGRLLRRTCSQTTMSVGVYGVYALSNAWFVSRAVGPVGLAAVNLLAPALLALGAVATAVGVAGGSMVSRSLGGADPRRAARAAGNAFTVFWLCAALAGISGLLLLNPLLTLLGATAATRGDAHAYGQILLAGAPTATGFSSLVRAEGRMRFSTLLWVMPVLTQISLDPLLIYGCGLGVRGAGLGTVGGQAVSAGMSVWFFFIQRTRPYRVGGAELCPHGPTLRELLVLGAPTFLNSIGAGVLAAVANNLLVALGGPVTVAAYALCGRIGTFATMPQTGIAQGLQPVAGYNAGLGHGARVERAISLALRTTLLYGAAATLLLLVFARPLVAVFTSDPALCAQAVSALRLLAPAYLFAGVGPLVAASFQAVGRRGPAYLISAGTILLVRIPMLLAFDRFGTSGVLASFPTAEFAVAGLALSVLHRHRGFTGVLIRPTVSSTACAAARRPGE</sequence>
<feature type="transmembrane region" description="Helical" evidence="7">
    <location>
        <begin position="425"/>
        <end position="446"/>
    </location>
</feature>
<dbReference type="Proteomes" id="UP000675781">
    <property type="component" value="Unassembled WGS sequence"/>
</dbReference>
<keyword evidence="4 7" id="KW-0812">Transmembrane</keyword>
<evidence type="ECO:0000256" key="1">
    <source>
        <dbReference type="ARBA" id="ARBA00004651"/>
    </source>
</evidence>
<dbReference type="GO" id="GO:0005886">
    <property type="term" value="C:plasma membrane"/>
    <property type="evidence" value="ECO:0007669"/>
    <property type="project" value="UniProtKB-SubCell"/>
</dbReference>
<evidence type="ECO:0000313" key="9">
    <source>
        <dbReference type="Proteomes" id="UP000675781"/>
    </source>
</evidence>
<dbReference type="InterPro" id="IPR048279">
    <property type="entry name" value="MdtK-like"/>
</dbReference>
<dbReference type="PANTHER" id="PTHR43823:SF3">
    <property type="entry name" value="MULTIDRUG EXPORT PROTEIN MEPA"/>
    <property type="match status" value="1"/>
</dbReference>
<reference evidence="8" key="1">
    <citation type="submission" date="2021-04" db="EMBL/GenBank/DDBJ databases">
        <title>Genome based classification of Actinospica acidithermotolerans sp. nov., an actinobacterium isolated from an Indonesian hot spring.</title>
        <authorList>
            <person name="Kusuma A.B."/>
            <person name="Putra K.E."/>
            <person name="Nafisah S."/>
            <person name="Loh J."/>
            <person name="Nouioui I."/>
            <person name="Goodfellow M."/>
        </authorList>
    </citation>
    <scope>NUCLEOTIDE SEQUENCE</scope>
    <source>
        <strain evidence="8">CSCA 57</strain>
    </source>
</reference>
<feature type="transmembrane region" description="Helical" evidence="7">
    <location>
        <begin position="62"/>
        <end position="86"/>
    </location>
</feature>
<dbReference type="Pfam" id="PF01554">
    <property type="entry name" value="MatE"/>
    <property type="match status" value="2"/>
</dbReference>
<keyword evidence="5 7" id="KW-1133">Transmembrane helix</keyword>
<feature type="transmembrane region" description="Helical" evidence="7">
    <location>
        <begin position="369"/>
        <end position="388"/>
    </location>
</feature>
<protein>
    <recommendedName>
        <fullName evidence="10">MATE family efflux transporter</fullName>
    </recommendedName>
</protein>
<keyword evidence="2" id="KW-0813">Transport</keyword>
<name>A0A941ITB5_9ACTN</name>
<dbReference type="InterPro" id="IPR051327">
    <property type="entry name" value="MATE_MepA_subfamily"/>
</dbReference>
<dbReference type="AlphaFoldDB" id="A0A941ITB5"/>
<feature type="transmembrane region" description="Helical" evidence="7">
    <location>
        <begin position="179"/>
        <end position="197"/>
    </location>
</feature>
<evidence type="ECO:0000256" key="3">
    <source>
        <dbReference type="ARBA" id="ARBA00022475"/>
    </source>
</evidence>
<feature type="transmembrane region" description="Helical" evidence="7">
    <location>
        <begin position="38"/>
        <end position="56"/>
    </location>
</feature>
<evidence type="ECO:0000256" key="7">
    <source>
        <dbReference type="SAM" id="Phobius"/>
    </source>
</evidence>
<keyword evidence="3" id="KW-1003">Cell membrane</keyword>
<dbReference type="InterPro" id="IPR002528">
    <property type="entry name" value="MATE_fam"/>
</dbReference>
<dbReference type="PIRSF" id="PIRSF006603">
    <property type="entry name" value="DinF"/>
    <property type="match status" value="1"/>
</dbReference>
<feature type="transmembrane region" description="Helical" evidence="7">
    <location>
        <begin position="336"/>
        <end position="357"/>
    </location>
</feature>
<evidence type="ECO:0000256" key="4">
    <source>
        <dbReference type="ARBA" id="ARBA00022692"/>
    </source>
</evidence>
<evidence type="ECO:0000256" key="6">
    <source>
        <dbReference type="ARBA" id="ARBA00023136"/>
    </source>
</evidence>
<dbReference type="EMBL" id="JAGSOG010000203">
    <property type="protein sequence ID" value="MBR7837432.1"/>
    <property type="molecule type" value="Genomic_DNA"/>
</dbReference>
<evidence type="ECO:0000256" key="5">
    <source>
        <dbReference type="ARBA" id="ARBA00022989"/>
    </source>
</evidence>